<comment type="caution">
    <text evidence="1">The sequence shown here is derived from an EMBL/GenBank/DDBJ whole genome shotgun (WGS) entry which is preliminary data.</text>
</comment>
<reference evidence="1" key="1">
    <citation type="submission" date="2017-05" db="EMBL/GenBank/DDBJ databases">
        <authorList>
            <person name="Varghese N."/>
            <person name="Submissions S."/>
        </authorList>
    </citation>
    <scope>NUCLEOTIDE SEQUENCE</scope>
    <source>
        <strain evidence="1">DSM 45262</strain>
    </source>
</reference>
<gene>
    <name evidence="1" type="ORF">SAMN06265361_106196</name>
</gene>
<accession>A0AA45WRE6</accession>
<dbReference type="EMBL" id="FXTU01000006">
    <property type="protein sequence ID" value="SMP29630.1"/>
    <property type="molecule type" value="Genomic_DNA"/>
</dbReference>
<dbReference type="AlphaFoldDB" id="A0AA45WRE6"/>
<evidence type="ECO:0000313" key="1">
    <source>
        <dbReference type="EMBL" id="SMP29630.1"/>
    </source>
</evidence>
<proteinExistence type="predicted"/>
<dbReference type="Proteomes" id="UP001157946">
    <property type="component" value="Unassembled WGS sequence"/>
</dbReference>
<keyword evidence="2" id="KW-1185">Reference proteome</keyword>
<dbReference type="Pfam" id="PF14097">
    <property type="entry name" value="SpoVAE"/>
    <property type="match status" value="1"/>
</dbReference>
<dbReference type="RefSeq" id="WP_022736229.1">
    <property type="nucleotide sequence ID" value="NZ_FXTU01000006.1"/>
</dbReference>
<sequence length="190" mass="20525">MSKRQVILVTDGDHVARRALEVAAQRLGGRCISRSAGNPTPLTGSELVSLIKQAPHDPVLVMFDDCGNGSEGQGEQALRDVATHPDIEVLGAIAVASNCHHSKGTPVHFALDRYGNLVGHGVDKYGKAKRDQPLRIFGDTVEILNKIPVPLIIGMGDVGKMKEFDDVERGAPITCKAIRLILEQYGKRRS</sequence>
<dbReference type="InterPro" id="IPR025914">
    <property type="entry name" value="SpoVAE"/>
</dbReference>
<evidence type="ECO:0000313" key="2">
    <source>
        <dbReference type="Proteomes" id="UP001157946"/>
    </source>
</evidence>
<name>A0AA45WRE6_9BACL</name>
<organism evidence="1 2">
    <name type="scientific">Laceyella tengchongensis</name>
    <dbReference type="NCBI Taxonomy" id="574699"/>
    <lineage>
        <taxon>Bacteria</taxon>
        <taxon>Bacillati</taxon>
        <taxon>Bacillota</taxon>
        <taxon>Bacilli</taxon>
        <taxon>Bacillales</taxon>
        <taxon>Thermoactinomycetaceae</taxon>
        <taxon>Laceyella</taxon>
    </lineage>
</organism>
<protein>
    <submittedName>
        <fullName evidence="1">Stage V sporulation protein AE</fullName>
    </submittedName>
</protein>